<name>A0ABD0ZC54_CARAN</name>
<dbReference type="CDD" id="cd22160">
    <property type="entry name" value="F-box_AtFBL13-like"/>
    <property type="match status" value="1"/>
</dbReference>
<dbReference type="Pfam" id="PF00646">
    <property type="entry name" value="F-box"/>
    <property type="match status" value="1"/>
</dbReference>
<evidence type="ECO:0000313" key="3">
    <source>
        <dbReference type="Proteomes" id="UP001558713"/>
    </source>
</evidence>
<reference evidence="2 3" key="1">
    <citation type="submission" date="2024-04" db="EMBL/GenBank/DDBJ databases">
        <title>Genome assembly C_amara_ONT_v2.</title>
        <authorList>
            <person name="Yant L."/>
            <person name="Moore C."/>
            <person name="Slenker M."/>
        </authorList>
    </citation>
    <scope>NUCLEOTIDE SEQUENCE [LARGE SCALE GENOMIC DNA]</scope>
    <source>
        <tissue evidence="2">Leaf</tissue>
    </source>
</reference>
<dbReference type="SUPFAM" id="SSF81383">
    <property type="entry name" value="F-box domain"/>
    <property type="match status" value="1"/>
</dbReference>
<dbReference type="InterPro" id="IPR053781">
    <property type="entry name" value="F-box_AtFBL13-like"/>
</dbReference>
<evidence type="ECO:0000313" key="2">
    <source>
        <dbReference type="EMBL" id="KAL1192162.1"/>
    </source>
</evidence>
<keyword evidence="3" id="KW-1185">Reference proteome</keyword>
<dbReference type="EMBL" id="JBANAX010000831">
    <property type="protein sequence ID" value="KAL1192162.1"/>
    <property type="molecule type" value="Genomic_DNA"/>
</dbReference>
<sequence>MGLLRIDPETKGCQRLCDLPDALLVRILLLVPAKDAVATAILSKQWRYVWKMLHKLVFKDDQGRESFGWFIDKSLQLHKAPKLVSLVVTMSC</sequence>
<feature type="domain" description="F-box" evidence="1">
    <location>
        <begin position="16"/>
        <end position="55"/>
    </location>
</feature>
<organism evidence="2 3">
    <name type="scientific">Cardamine amara subsp. amara</name>
    <dbReference type="NCBI Taxonomy" id="228776"/>
    <lineage>
        <taxon>Eukaryota</taxon>
        <taxon>Viridiplantae</taxon>
        <taxon>Streptophyta</taxon>
        <taxon>Embryophyta</taxon>
        <taxon>Tracheophyta</taxon>
        <taxon>Spermatophyta</taxon>
        <taxon>Magnoliopsida</taxon>
        <taxon>eudicotyledons</taxon>
        <taxon>Gunneridae</taxon>
        <taxon>Pentapetalae</taxon>
        <taxon>rosids</taxon>
        <taxon>malvids</taxon>
        <taxon>Brassicales</taxon>
        <taxon>Brassicaceae</taxon>
        <taxon>Cardamineae</taxon>
        <taxon>Cardamine</taxon>
    </lineage>
</organism>
<dbReference type="InterPro" id="IPR036047">
    <property type="entry name" value="F-box-like_dom_sf"/>
</dbReference>
<comment type="caution">
    <text evidence="2">The sequence shown here is derived from an EMBL/GenBank/DDBJ whole genome shotgun (WGS) entry which is preliminary data.</text>
</comment>
<dbReference type="InterPro" id="IPR001810">
    <property type="entry name" value="F-box_dom"/>
</dbReference>
<protein>
    <submittedName>
        <fullName evidence="2">F-box/FBD/LRR-repeat protein</fullName>
    </submittedName>
</protein>
<proteinExistence type="predicted"/>
<accession>A0ABD0ZC54</accession>
<evidence type="ECO:0000259" key="1">
    <source>
        <dbReference type="Pfam" id="PF00646"/>
    </source>
</evidence>
<dbReference type="PANTHER" id="PTHR32212">
    <property type="entry name" value="CYCLIN-LIKE F-BOX"/>
    <property type="match status" value="1"/>
</dbReference>
<dbReference type="PANTHER" id="PTHR32212:SF262">
    <property type="entry name" value="FBD, F-BOX AND LEUCINE RICH REPEAT DOMAINS CONTAINING PROTEIN"/>
    <property type="match status" value="1"/>
</dbReference>
<dbReference type="Proteomes" id="UP001558713">
    <property type="component" value="Unassembled WGS sequence"/>
</dbReference>
<dbReference type="AlphaFoldDB" id="A0ABD0ZC54"/>
<gene>
    <name evidence="2" type="ORF">V5N11_020880</name>
</gene>